<dbReference type="GO" id="GO:0005886">
    <property type="term" value="C:plasma membrane"/>
    <property type="evidence" value="ECO:0007669"/>
    <property type="project" value="UniProtKB-SubCell"/>
</dbReference>
<evidence type="ECO:0000256" key="3">
    <source>
        <dbReference type="ARBA" id="ARBA00022475"/>
    </source>
</evidence>
<name>A0A383DGS4_9ZZZZ</name>
<evidence type="ECO:0000313" key="8">
    <source>
        <dbReference type="EMBL" id="SVE43696.1"/>
    </source>
</evidence>
<feature type="transmembrane region" description="Helical" evidence="7">
    <location>
        <begin position="114"/>
        <end position="138"/>
    </location>
</feature>
<organism evidence="8">
    <name type="scientific">marine metagenome</name>
    <dbReference type="NCBI Taxonomy" id="408172"/>
    <lineage>
        <taxon>unclassified sequences</taxon>
        <taxon>metagenomes</taxon>
        <taxon>ecological metagenomes</taxon>
    </lineage>
</organism>
<dbReference type="PANTHER" id="PTHR43044">
    <property type="match status" value="1"/>
</dbReference>
<accession>A0A383DGS4</accession>
<feature type="transmembrane region" description="Helical" evidence="7">
    <location>
        <begin position="158"/>
        <end position="179"/>
    </location>
</feature>
<feature type="non-terminal residue" evidence="8">
    <location>
        <position position="226"/>
    </location>
</feature>
<gene>
    <name evidence="8" type="ORF">METZ01_LOCUS496550</name>
</gene>
<keyword evidence="4 7" id="KW-0812">Transmembrane</keyword>
<keyword evidence="3" id="KW-1003">Cell membrane</keyword>
<evidence type="ECO:0000256" key="1">
    <source>
        <dbReference type="ARBA" id="ARBA00004651"/>
    </source>
</evidence>
<dbReference type="PANTHER" id="PTHR43044:SF2">
    <property type="entry name" value="POLYSULPHIDE REDUCTASE NRFD"/>
    <property type="match status" value="1"/>
</dbReference>
<dbReference type="InterPro" id="IPR005614">
    <property type="entry name" value="NrfD-like"/>
</dbReference>
<dbReference type="Pfam" id="PF03916">
    <property type="entry name" value="NrfD"/>
    <property type="match status" value="1"/>
</dbReference>
<keyword evidence="6 7" id="KW-0472">Membrane</keyword>
<keyword evidence="5 7" id="KW-1133">Transmembrane helix</keyword>
<evidence type="ECO:0000256" key="4">
    <source>
        <dbReference type="ARBA" id="ARBA00022692"/>
    </source>
</evidence>
<comment type="similarity">
    <text evidence="2">Belongs to the NrfD family.</text>
</comment>
<comment type="subcellular location">
    <subcellularLocation>
        <location evidence="1">Cell membrane</location>
        <topology evidence="1">Multi-pass membrane protein</topology>
    </subcellularLocation>
</comment>
<evidence type="ECO:0000256" key="5">
    <source>
        <dbReference type="ARBA" id="ARBA00022989"/>
    </source>
</evidence>
<dbReference type="EMBL" id="UINC01217198">
    <property type="protein sequence ID" value="SVE43696.1"/>
    <property type="molecule type" value="Genomic_DNA"/>
</dbReference>
<sequence>MAALGTRERGALPHPDLHRLDDVNRDVLKMLTTPGKGWWMLFGIAAGGVGIFFTAWINQIVNGIGVSGLNAPVGWGVYITTFVFWVGIAHSGTLISAILFLFRAPWRQSIYRAAEAMTVFAVMTAGLFPLIHVGRLWHAYWLIPYPNSRFLWPNFKSPLVWDVFAITTYFTVSATFFYLGTIPDIAAARDRATGLRKKLYRVISLGWQGSDSQWHHFGKAYIFLAA</sequence>
<protein>
    <recommendedName>
        <fullName evidence="9">Hydrogenase</fullName>
    </recommendedName>
</protein>
<proteinExistence type="inferred from homology"/>
<evidence type="ECO:0000256" key="6">
    <source>
        <dbReference type="ARBA" id="ARBA00023136"/>
    </source>
</evidence>
<reference evidence="8" key="1">
    <citation type="submission" date="2018-05" db="EMBL/GenBank/DDBJ databases">
        <authorList>
            <person name="Lanie J.A."/>
            <person name="Ng W.-L."/>
            <person name="Kazmierczak K.M."/>
            <person name="Andrzejewski T.M."/>
            <person name="Davidsen T.M."/>
            <person name="Wayne K.J."/>
            <person name="Tettelin H."/>
            <person name="Glass J.I."/>
            <person name="Rusch D."/>
            <person name="Podicherti R."/>
            <person name="Tsui H.-C.T."/>
            <person name="Winkler M.E."/>
        </authorList>
    </citation>
    <scope>NUCLEOTIDE SEQUENCE</scope>
</reference>
<evidence type="ECO:0008006" key="9">
    <source>
        <dbReference type="Google" id="ProtNLM"/>
    </source>
</evidence>
<feature type="transmembrane region" description="Helical" evidence="7">
    <location>
        <begin position="38"/>
        <end position="57"/>
    </location>
</feature>
<evidence type="ECO:0000256" key="7">
    <source>
        <dbReference type="SAM" id="Phobius"/>
    </source>
</evidence>
<dbReference type="AlphaFoldDB" id="A0A383DGS4"/>
<evidence type="ECO:0000256" key="2">
    <source>
        <dbReference type="ARBA" id="ARBA00008929"/>
    </source>
</evidence>
<feature type="transmembrane region" description="Helical" evidence="7">
    <location>
        <begin position="77"/>
        <end position="102"/>
    </location>
</feature>